<evidence type="ECO:0000256" key="11">
    <source>
        <dbReference type="ARBA" id="ARBA00023027"/>
    </source>
</evidence>
<evidence type="ECO:0000256" key="15">
    <source>
        <dbReference type="ARBA" id="ARBA00049551"/>
    </source>
</evidence>
<keyword evidence="9" id="KW-0249">Electron transport</keyword>
<organism evidence="17">
    <name type="scientific">Heterocerus fenestratus</name>
    <dbReference type="NCBI Taxonomy" id="904166"/>
    <lineage>
        <taxon>Eukaryota</taxon>
        <taxon>Metazoa</taxon>
        <taxon>Ecdysozoa</taxon>
        <taxon>Arthropoda</taxon>
        <taxon>Hexapoda</taxon>
        <taxon>Insecta</taxon>
        <taxon>Pterygota</taxon>
        <taxon>Neoptera</taxon>
        <taxon>Endopterygota</taxon>
        <taxon>Coleoptera</taxon>
        <taxon>Polyphaga</taxon>
        <taxon>Elateriformia</taxon>
        <taxon>Byrrhoidea</taxon>
        <taxon>Heteroceridae</taxon>
        <taxon>Heterocerus</taxon>
    </lineage>
</organism>
<evidence type="ECO:0000256" key="9">
    <source>
        <dbReference type="ARBA" id="ARBA00022982"/>
    </source>
</evidence>
<keyword evidence="13 16" id="KW-0472">Membrane</keyword>
<comment type="subcellular location">
    <subcellularLocation>
        <location evidence="1">Mitochondrion membrane</location>
        <topology evidence="1">Multi-pass membrane protein</topology>
    </subcellularLocation>
</comment>
<feature type="transmembrane region" description="Helical" evidence="16">
    <location>
        <begin position="42"/>
        <end position="61"/>
    </location>
</feature>
<dbReference type="PANTHER" id="PTHR11435">
    <property type="entry name" value="NADH UBIQUINONE OXIDOREDUCTASE SUBUNIT ND6"/>
    <property type="match status" value="1"/>
</dbReference>
<comment type="catalytic activity">
    <reaction evidence="15">
        <text>a ubiquinone + NADH + 5 H(+)(in) = a ubiquinol + NAD(+) + 4 H(+)(out)</text>
        <dbReference type="Rhea" id="RHEA:29091"/>
        <dbReference type="Rhea" id="RHEA-COMP:9565"/>
        <dbReference type="Rhea" id="RHEA-COMP:9566"/>
        <dbReference type="ChEBI" id="CHEBI:15378"/>
        <dbReference type="ChEBI" id="CHEBI:16389"/>
        <dbReference type="ChEBI" id="CHEBI:17976"/>
        <dbReference type="ChEBI" id="CHEBI:57540"/>
        <dbReference type="ChEBI" id="CHEBI:57945"/>
        <dbReference type="EC" id="7.1.1.2"/>
    </reaction>
</comment>
<feature type="transmembrane region" description="Helical" evidence="16">
    <location>
        <begin position="122"/>
        <end position="142"/>
    </location>
</feature>
<dbReference type="EMBL" id="HQ232811">
    <property type="protein sequence ID" value="AFP16910.1"/>
    <property type="molecule type" value="Genomic_DNA"/>
</dbReference>
<evidence type="ECO:0000256" key="10">
    <source>
        <dbReference type="ARBA" id="ARBA00022989"/>
    </source>
</evidence>
<keyword evidence="10 16" id="KW-1133">Transmembrane helix</keyword>
<evidence type="ECO:0000256" key="2">
    <source>
        <dbReference type="ARBA" id="ARBA00005698"/>
    </source>
</evidence>
<name>I7EGH7_9COLE</name>
<gene>
    <name evidence="17" type="primary">ND6</name>
</gene>
<evidence type="ECO:0000256" key="5">
    <source>
        <dbReference type="ARBA" id="ARBA00022448"/>
    </source>
</evidence>
<reference evidence="17" key="1">
    <citation type="journal article" date="2010" name="Nucleic Acids Res.">
        <title>Why barcode? High-throughput multiplex sequencing of mitochondrial genomes for molecular systematics.</title>
        <authorList>
            <person name="Timmermans M.J."/>
            <person name="Dodsworth S."/>
            <person name="Culverwell C.L."/>
            <person name="Bocak L."/>
            <person name="Ahrens D."/>
            <person name="Littlewood D.T."/>
            <person name="Pons J."/>
            <person name="Vogler A.P."/>
        </authorList>
    </citation>
    <scope>NUCLEOTIDE SEQUENCE</scope>
</reference>
<dbReference type="GO" id="GO:0031966">
    <property type="term" value="C:mitochondrial membrane"/>
    <property type="evidence" value="ECO:0007669"/>
    <property type="project" value="UniProtKB-SubCell"/>
</dbReference>
<evidence type="ECO:0000256" key="13">
    <source>
        <dbReference type="ARBA" id="ARBA00023136"/>
    </source>
</evidence>
<dbReference type="AlphaFoldDB" id="I7EGH7"/>
<dbReference type="InterPro" id="IPR050269">
    <property type="entry name" value="ComplexI_Subunit6"/>
</dbReference>
<keyword evidence="6" id="KW-0679">Respiratory chain</keyword>
<accession>I7EGH7</accession>
<keyword evidence="12 17" id="KW-0496">Mitochondrion</keyword>
<geneLocation type="mitochondrion" evidence="17"/>
<evidence type="ECO:0000256" key="3">
    <source>
        <dbReference type="ARBA" id="ARBA00012944"/>
    </source>
</evidence>
<evidence type="ECO:0000256" key="1">
    <source>
        <dbReference type="ARBA" id="ARBA00004225"/>
    </source>
</evidence>
<dbReference type="GO" id="GO:0008137">
    <property type="term" value="F:NADH dehydrogenase (ubiquinone) activity"/>
    <property type="evidence" value="ECO:0007669"/>
    <property type="project" value="UniProtKB-EC"/>
</dbReference>
<evidence type="ECO:0000256" key="14">
    <source>
        <dbReference type="ARBA" id="ARBA00031019"/>
    </source>
</evidence>
<evidence type="ECO:0000256" key="4">
    <source>
        <dbReference type="ARBA" id="ARBA00021095"/>
    </source>
</evidence>
<proteinExistence type="inferred from homology"/>
<evidence type="ECO:0000313" key="17">
    <source>
        <dbReference type="EMBL" id="AFP16910.1"/>
    </source>
</evidence>
<evidence type="ECO:0000256" key="8">
    <source>
        <dbReference type="ARBA" id="ARBA00022967"/>
    </source>
</evidence>
<evidence type="ECO:0000256" key="7">
    <source>
        <dbReference type="ARBA" id="ARBA00022692"/>
    </source>
</evidence>
<dbReference type="PANTHER" id="PTHR11435:SF1">
    <property type="entry name" value="NADH-UBIQUINONE OXIDOREDUCTASE CHAIN 6"/>
    <property type="match status" value="1"/>
</dbReference>
<keyword evidence="5" id="KW-0813">Transport</keyword>
<protein>
    <recommendedName>
        <fullName evidence="4">NADH-ubiquinone oxidoreductase chain 6</fullName>
        <ecNumber evidence="3">7.1.1.2</ecNumber>
    </recommendedName>
    <alternativeName>
        <fullName evidence="14">NADH dehydrogenase subunit 6</fullName>
    </alternativeName>
</protein>
<comment type="similarity">
    <text evidence="2">Belongs to the complex I subunit 6 family.</text>
</comment>
<keyword evidence="11" id="KW-0520">NAD</keyword>
<keyword evidence="7 16" id="KW-0812">Transmembrane</keyword>
<sequence>MTIPLIFLFLKHPMTMGLALLLQTLTLSMITGSYFSSFWFSYVVFIIMIGGMLVLFIYMTSIASNEIFKFSKLLTLISMIFFPITYVLIPIISKKLPDMYQFNQSYELEMTLNKFFNWPSNLATIMVIIYLLITLIAVVKISSKSQGPLRQMF</sequence>
<evidence type="ECO:0000256" key="16">
    <source>
        <dbReference type="SAM" id="Phobius"/>
    </source>
</evidence>
<evidence type="ECO:0000256" key="6">
    <source>
        <dbReference type="ARBA" id="ARBA00022660"/>
    </source>
</evidence>
<keyword evidence="8" id="KW-1278">Translocase</keyword>
<evidence type="ECO:0000256" key="12">
    <source>
        <dbReference type="ARBA" id="ARBA00023128"/>
    </source>
</evidence>
<feature type="transmembrane region" description="Helical" evidence="16">
    <location>
        <begin position="73"/>
        <end position="92"/>
    </location>
</feature>
<dbReference type="EC" id="7.1.1.2" evidence="3"/>